<name>A0A4R6Q9T9_9FLAO</name>
<reference evidence="1 2" key="1">
    <citation type="submission" date="2019-03" db="EMBL/GenBank/DDBJ databases">
        <title>Genomic Encyclopedia of Archaeal and Bacterial Type Strains, Phase II (KMG-II): from individual species to whole genera.</title>
        <authorList>
            <person name="Goeker M."/>
        </authorList>
    </citation>
    <scope>NUCLEOTIDE SEQUENCE [LARGE SCALE GENOMIC DNA]</scope>
    <source>
        <strain evidence="1 2">DSM 25687</strain>
    </source>
</reference>
<sequence length="32" mass="3614">MVLLKTIIVLIQYTIVKITTNIAKTKSQLVIL</sequence>
<comment type="caution">
    <text evidence="1">The sequence shown here is derived from an EMBL/GenBank/DDBJ whole genome shotgun (WGS) entry which is preliminary data.</text>
</comment>
<proteinExistence type="predicted"/>
<dbReference type="AlphaFoldDB" id="A0A4R6Q9T9"/>
<organism evidence="1 2">
    <name type="scientific">Flavobacterium dankookense</name>
    <dbReference type="NCBI Taxonomy" id="706186"/>
    <lineage>
        <taxon>Bacteria</taxon>
        <taxon>Pseudomonadati</taxon>
        <taxon>Bacteroidota</taxon>
        <taxon>Flavobacteriia</taxon>
        <taxon>Flavobacteriales</taxon>
        <taxon>Flavobacteriaceae</taxon>
        <taxon>Flavobacterium</taxon>
    </lineage>
</organism>
<keyword evidence="2" id="KW-1185">Reference proteome</keyword>
<accession>A0A4R6Q9T9</accession>
<evidence type="ECO:0000313" key="2">
    <source>
        <dbReference type="Proteomes" id="UP000295260"/>
    </source>
</evidence>
<evidence type="ECO:0000313" key="1">
    <source>
        <dbReference type="EMBL" id="TDP57979.1"/>
    </source>
</evidence>
<dbReference type="EMBL" id="SNXR01000016">
    <property type="protein sequence ID" value="TDP57979.1"/>
    <property type="molecule type" value="Genomic_DNA"/>
</dbReference>
<protein>
    <submittedName>
        <fullName evidence="1">Uncharacterized protein</fullName>
    </submittedName>
</protein>
<dbReference type="Proteomes" id="UP000295260">
    <property type="component" value="Unassembled WGS sequence"/>
</dbReference>
<gene>
    <name evidence="1" type="ORF">BC748_2491</name>
</gene>